<accession>A0AAN7SGD8</accession>
<sequence length="133" mass="15274">MQKIKLLLLLVLTSCSIADLDPVIFQHWLDVMVEFENTCACATGVDIAIQAKYMYSIYYPYNACLHCFVKCLYVSANFVNPDGSFKLKEFIRVFPETKDFAEKCLNESKNELDLCLKLYNIEKCNVRELGGFS</sequence>
<reference evidence="3" key="1">
    <citation type="submission" date="2023-01" db="EMBL/GenBank/DDBJ databases">
        <title>Key to firefly adult light organ development and bioluminescence: homeobox transcription factors regulate luciferase expression and transportation to peroxisome.</title>
        <authorList>
            <person name="Fu X."/>
        </authorList>
    </citation>
    <scope>NUCLEOTIDE SEQUENCE [LARGE SCALE GENOMIC DNA]</scope>
</reference>
<feature type="chain" id="PRO_5042996990" evidence="1">
    <location>
        <begin position="19"/>
        <end position="133"/>
    </location>
</feature>
<evidence type="ECO:0000313" key="3">
    <source>
        <dbReference type="Proteomes" id="UP001353858"/>
    </source>
</evidence>
<dbReference type="InterPro" id="IPR006170">
    <property type="entry name" value="PBP/GOBP"/>
</dbReference>
<protein>
    <submittedName>
        <fullName evidence="2">Uncharacterized protein</fullName>
    </submittedName>
</protein>
<evidence type="ECO:0000256" key="1">
    <source>
        <dbReference type="SAM" id="SignalP"/>
    </source>
</evidence>
<dbReference type="CDD" id="cd23992">
    <property type="entry name" value="PBP_GOBP"/>
    <property type="match status" value="1"/>
</dbReference>
<dbReference type="Proteomes" id="UP001353858">
    <property type="component" value="Unassembled WGS sequence"/>
</dbReference>
<dbReference type="Pfam" id="PF01395">
    <property type="entry name" value="PBP_GOBP"/>
    <property type="match status" value="1"/>
</dbReference>
<dbReference type="InterPro" id="IPR036728">
    <property type="entry name" value="PBP_GOBP_sf"/>
</dbReference>
<dbReference type="AlphaFoldDB" id="A0AAN7SGD8"/>
<keyword evidence="3" id="KW-1185">Reference proteome</keyword>
<dbReference type="EMBL" id="JARPUR010000003">
    <property type="protein sequence ID" value="KAK4879932.1"/>
    <property type="molecule type" value="Genomic_DNA"/>
</dbReference>
<comment type="caution">
    <text evidence="2">The sequence shown here is derived from an EMBL/GenBank/DDBJ whole genome shotgun (WGS) entry which is preliminary data.</text>
</comment>
<organism evidence="2 3">
    <name type="scientific">Aquatica leii</name>
    <dbReference type="NCBI Taxonomy" id="1421715"/>
    <lineage>
        <taxon>Eukaryota</taxon>
        <taxon>Metazoa</taxon>
        <taxon>Ecdysozoa</taxon>
        <taxon>Arthropoda</taxon>
        <taxon>Hexapoda</taxon>
        <taxon>Insecta</taxon>
        <taxon>Pterygota</taxon>
        <taxon>Neoptera</taxon>
        <taxon>Endopterygota</taxon>
        <taxon>Coleoptera</taxon>
        <taxon>Polyphaga</taxon>
        <taxon>Elateriformia</taxon>
        <taxon>Elateroidea</taxon>
        <taxon>Lampyridae</taxon>
        <taxon>Luciolinae</taxon>
        <taxon>Aquatica</taxon>
    </lineage>
</organism>
<feature type="signal peptide" evidence="1">
    <location>
        <begin position="1"/>
        <end position="18"/>
    </location>
</feature>
<dbReference type="SUPFAM" id="SSF47565">
    <property type="entry name" value="Insect pheromone/odorant-binding proteins"/>
    <property type="match status" value="1"/>
</dbReference>
<dbReference type="Gene3D" id="1.10.238.20">
    <property type="entry name" value="Pheromone/general odorant binding protein domain"/>
    <property type="match status" value="1"/>
</dbReference>
<proteinExistence type="predicted"/>
<keyword evidence="1" id="KW-0732">Signal</keyword>
<gene>
    <name evidence="2" type="ORF">RN001_008078</name>
</gene>
<evidence type="ECO:0000313" key="2">
    <source>
        <dbReference type="EMBL" id="KAK4879932.1"/>
    </source>
</evidence>
<name>A0AAN7SGD8_9COLE</name>
<dbReference type="GO" id="GO:0005549">
    <property type="term" value="F:odorant binding"/>
    <property type="evidence" value="ECO:0007669"/>
    <property type="project" value="InterPro"/>
</dbReference>